<accession>A0ABQ0M1U1</accession>
<reference evidence="1" key="1">
    <citation type="submission" date="2014-09" db="EMBL/GenBank/DDBJ databases">
        <title>Genome sequence of the luminous mushroom Mycena chlorophos for searching fungal bioluminescence genes.</title>
        <authorList>
            <person name="Tanaka Y."/>
            <person name="Kasuga D."/>
            <person name="Oba Y."/>
            <person name="Hase S."/>
            <person name="Sato K."/>
            <person name="Oba Y."/>
            <person name="Sakakibara Y."/>
        </authorList>
    </citation>
    <scope>NUCLEOTIDE SEQUENCE</scope>
</reference>
<sequence length="67" mass="7096">MAYTAEQLAARRKSRNCGVVERGPDAALSIFVGSNWVQNTRPPRGTIAAISACAAAVFVQRGLIFCG</sequence>
<dbReference type="EMBL" id="DF849373">
    <property type="protein sequence ID" value="GAT56964.1"/>
    <property type="molecule type" value="Genomic_DNA"/>
</dbReference>
<protein>
    <submittedName>
        <fullName evidence="1">Uncharacterized protein</fullName>
    </submittedName>
</protein>
<name>A0ABQ0M1U1_MYCCL</name>
<evidence type="ECO:0000313" key="2">
    <source>
        <dbReference type="Proteomes" id="UP000815677"/>
    </source>
</evidence>
<keyword evidence="2" id="KW-1185">Reference proteome</keyword>
<gene>
    <name evidence="1" type="ORF">MCHLO_13551</name>
</gene>
<dbReference type="Proteomes" id="UP000815677">
    <property type="component" value="Unassembled WGS sequence"/>
</dbReference>
<organism evidence="1 2">
    <name type="scientific">Mycena chlorophos</name>
    <name type="common">Agaric fungus</name>
    <name type="synonym">Agaricus chlorophos</name>
    <dbReference type="NCBI Taxonomy" id="658473"/>
    <lineage>
        <taxon>Eukaryota</taxon>
        <taxon>Fungi</taxon>
        <taxon>Dikarya</taxon>
        <taxon>Basidiomycota</taxon>
        <taxon>Agaricomycotina</taxon>
        <taxon>Agaricomycetes</taxon>
        <taxon>Agaricomycetidae</taxon>
        <taxon>Agaricales</taxon>
        <taxon>Marasmiineae</taxon>
        <taxon>Mycenaceae</taxon>
        <taxon>Mycena</taxon>
    </lineage>
</organism>
<proteinExistence type="predicted"/>
<evidence type="ECO:0000313" key="1">
    <source>
        <dbReference type="EMBL" id="GAT56964.1"/>
    </source>
</evidence>